<dbReference type="InterPro" id="IPR051553">
    <property type="entry name" value="Ran_GTPase-activating"/>
</dbReference>
<dbReference type="EMBL" id="LR796167">
    <property type="protein sequence ID" value="CAB4122866.1"/>
    <property type="molecule type" value="Genomic_DNA"/>
</dbReference>
<dbReference type="InterPro" id="IPR058923">
    <property type="entry name" value="RCC1-like_dom"/>
</dbReference>
<evidence type="ECO:0000256" key="2">
    <source>
        <dbReference type="ARBA" id="ARBA00022737"/>
    </source>
</evidence>
<evidence type="ECO:0000259" key="4">
    <source>
        <dbReference type="Pfam" id="PF25390"/>
    </source>
</evidence>
<feature type="domain" description="RCC1-like" evidence="4">
    <location>
        <begin position="469"/>
        <end position="704"/>
    </location>
</feature>
<dbReference type="PROSITE" id="PS00626">
    <property type="entry name" value="RCC1_2"/>
    <property type="match status" value="3"/>
</dbReference>
<name>A0A6J5KNN5_9CAUD</name>
<organism evidence="5">
    <name type="scientific">uncultured Caudovirales phage</name>
    <dbReference type="NCBI Taxonomy" id="2100421"/>
    <lineage>
        <taxon>Viruses</taxon>
        <taxon>Duplodnaviria</taxon>
        <taxon>Heunggongvirae</taxon>
        <taxon>Uroviricota</taxon>
        <taxon>Caudoviricetes</taxon>
        <taxon>Peduoviridae</taxon>
        <taxon>Maltschvirus</taxon>
        <taxon>Maltschvirus maltsch</taxon>
    </lineage>
</organism>
<feature type="compositionally biased region" description="Low complexity" evidence="3">
    <location>
        <begin position="351"/>
        <end position="366"/>
    </location>
</feature>
<dbReference type="PANTHER" id="PTHR45982">
    <property type="entry name" value="REGULATOR OF CHROMOSOME CONDENSATION"/>
    <property type="match status" value="1"/>
</dbReference>
<protein>
    <submittedName>
        <fullName evidence="5">Regulator of chromosome condensation (RCC1) repeat</fullName>
    </submittedName>
</protein>
<accession>A0A6J5KNN5</accession>
<proteinExistence type="predicted"/>
<gene>
    <name evidence="5" type="ORF">UFOVP29_84</name>
</gene>
<evidence type="ECO:0000313" key="5">
    <source>
        <dbReference type="EMBL" id="CAB4122866.1"/>
    </source>
</evidence>
<dbReference type="PANTHER" id="PTHR45982:SF1">
    <property type="entry name" value="REGULATOR OF CHROMOSOME CONDENSATION"/>
    <property type="match status" value="1"/>
</dbReference>
<dbReference type="GO" id="GO:0005085">
    <property type="term" value="F:guanyl-nucleotide exchange factor activity"/>
    <property type="evidence" value="ECO:0007669"/>
    <property type="project" value="TreeGrafter"/>
</dbReference>
<feature type="compositionally biased region" description="Gly residues" evidence="3">
    <location>
        <begin position="318"/>
        <end position="350"/>
    </location>
</feature>
<keyword evidence="2" id="KW-0677">Repeat</keyword>
<feature type="region of interest" description="Disordered" evidence="3">
    <location>
        <begin position="318"/>
        <end position="366"/>
    </location>
</feature>
<sequence>MKTGIQRPSDSNVSVLVDIGDPYPGREEILQYWGYINPAFEVPALKSWGGDNYGQLGNNSVANVSTPVSVGALTNWREVSAGGLHAAAVKTDGTMWCWGDNDYGQLGNNDTNLISRSSPVQVGALTNWQQVSAGWTHTVAVKTDGTMWAWGSNLYGQLGVTLPTITSVIATAGAGSWTVPNSWGLPNKIAVLGAGGGGAGARGGNSNGNGGGGGGYSEKNNVVVSIASVINYTVGAGGAGGLTGTAPYDGSRGGNTTVTVSGITIYGNGGAGGTATGNYTTYSNITLGGSGGGGDISFSGGNAGYALISVLTPGGSGGGGAAGPNGPGGNSGNNQGYQGGSGGGGNGGGSSSASLTNNNNGTVGGNNFSGTGGGAGGYYNGTSNGVPATPGTNGGGGGGGGPGPSYTAYGGNGSVGTDSIGSGGGGGGAGAGYGVTGTSGGAGGRGAGGGGVGAQSIVNGNQKGGLGGSGALLFSWTATLTVSPVQVGTATNWQQVSAGGYHTLALDNTGSLWAWGYNIDYQVDYTQINRYSPVQISGPESVYVSISAGAYHSLAVSATGKLYAWGWNNNHQLGTSTGIFAYGVTPIQVGSATNWRSISAHGSYSSAAINTNNQLYTWGLNSSGQLGLGDTTTRSSPVQIGTKNIWSSVAMGLLNSAAITTDGSLWAWGYNTNGELGIGNTVNQSSPAHVGSLTNWKSVSVGGNPTGLVGSATLQGFSVSIVSATDF</sequence>
<dbReference type="Pfam" id="PF25390">
    <property type="entry name" value="WD40_RLD"/>
    <property type="match status" value="1"/>
</dbReference>
<dbReference type="Gene3D" id="2.130.10.30">
    <property type="entry name" value="Regulator of chromosome condensation 1/beta-lactamase-inhibitor protein II"/>
    <property type="match status" value="2"/>
</dbReference>
<dbReference type="PROSITE" id="PS50012">
    <property type="entry name" value="RCC1_3"/>
    <property type="match status" value="6"/>
</dbReference>
<dbReference type="Pfam" id="PF00415">
    <property type="entry name" value="RCC1"/>
    <property type="match status" value="2"/>
</dbReference>
<dbReference type="InterPro" id="IPR000408">
    <property type="entry name" value="Reg_chr_condens"/>
</dbReference>
<reference evidence="5" key="1">
    <citation type="submission" date="2020-04" db="EMBL/GenBank/DDBJ databases">
        <authorList>
            <person name="Chiriac C."/>
            <person name="Salcher M."/>
            <person name="Ghai R."/>
            <person name="Kavagutti S V."/>
        </authorList>
    </citation>
    <scope>NUCLEOTIDE SEQUENCE</scope>
</reference>
<dbReference type="PRINTS" id="PR00633">
    <property type="entry name" value="RCCNDNSATION"/>
</dbReference>
<dbReference type="SUPFAM" id="SSF50985">
    <property type="entry name" value="RCC1/BLIP-II"/>
    <property type="match status" value="2"/>
</dbReference>
<keyword evidence="1" id="KW-0344">Guanine-nucleotide releasing factor</keyword>
<evidence type="ECO:0000256" key="3">
    <source>
        <dbReference type="SAM" id="MobiDB-lite"/>
    </source>
</evidence>
<evidence type="ECO:0000256" key="1">
    <source>
        <dbReference type="ARBA" id="ARBA00022658"/>
    </source>
</evidence>
<dbReference type="InterPro" id="IPR009091">
    <property type="entry name" value="RCC1/BLIP-II"/>
</dbReference>